<protein>
    <submittedName>
        <fullName evidence="1">Uncharacterized protein</fullName>
    </submittedName>
</protein>
<sequence>MNSLLKCVALRDQLNNEKESPLKTQLDLALSSVLVLLSTYSKLASSSGTHSPSILSPLIRMDNTLSNASPATEFTFLTQLGFHVRVLKAVLMADLYTDEFNIKDASVCLHEARTLLNDWIEALNDFQKDMVVPLTVIRPLPVIERRNEDVASHAERGISTNGLLGGLFNSLTPQKESQQQPSHPHFHVTPGSMISSNLSLKSTALCSKAYSGKVLDLQLH</sequence>
<keyword evidence="2" id="KW-1185">Reference proteome</keyword>
<organism evidence="1 2">
    <name type="scientific">Rhizoclosmatium globosum</name>
    <dbReference type="NCBI Taxonomy" id="329046"/>
    <lineage>
        <taxon>Eukaryota</taxon>
        <taxon>Fungi</taxon>
        <taxon>Fungi incertae sedis</taxon>
        <taxon>Chytridiomycota</taxon>
        <taxon>Chytridiomycota incertae sedis</taxon>
        <taxon>Chytridiomycetes</taxon>
        <taxon>Chytridiales</taxon>
        <taxon>Chytriomycetaceae</taxon>
        <taxon>Rhizoclosmatium</taxon>
    </lineage>
</organism>
<dbReference type="InterPro" id="IPR038060">
    <property type="entry name" value="C12orf66-like_central_sf"/>
</dbReference>
<dbReference type="AlphaFoldDB" id="A0A1Y2CEI0"/>
<reference evidence="1 2" key="1">
    <citation type="submission" date="2016-07" db="EMBL/GenBank/DDBJ databases">
        <title>Pervasive Adenine N6-methylation of Active Genes in Fungi.</title>
        <authorList>
            <consortium name="DOE Joint Genome Institute"/>
            <person name="Mondo S.J."/>
            <person name="Dannebaum R.O."/>
            <person name="Kuo R.C."/>
            <person name="Labutti K."/>
            <person name="Haridas S."/>
            <person name="Kuo A."/>
            <person name="Salamov A."/>
            <person name="Ahrendt S.R."/>
            <person name="Lipzen A."/>
            <person name="Sullivan W."/>
            <person name="Andreopoulos W.B."/>
            <person name="Clum A."/>
            <person name="Lindquist E."/>
            <person name="Daum C."/>
            <person name="Ramamoorthy G.K."/>
            <person name="Gryganskyi A."/>
            <person name="Culley D."/>
            <person name="Magnuson J.K."/>
            <person name="James T.Y."/>
            <person name="O'Malley M.A."/>
            <person name="Stajich J.E."/>
            <person name="Spatafora J.W."/>
            <person name="Visel A."/>
            <person name="Grigoriev I.V."/>
        </authorList>
    </citation>
    <scope>NUCLEOTIDE SEQUENCE [LARGE SCALE GENOMIC DNA]</scope>
    <source>
        <strain evidence="1 2">JEL800</strain>
    </source>
</reference>
<evidence type="ECO:0000313" key="1">
    <source>
        <dbReference type="EMBL" id="ORY45470.1"/>
    </source>
</evidence>
<name>A0A1Y2CEI0_9FUNG</name>
<proteinExistence type="predicted"/>
<dbReference type="Proteomes" id="UP000193642">
    <property type="component" value="Unassembled WGS sequence"/>
</dbReference>
<accession>A0A1Y2CEI0</accession>
<dbReference type="EMBL" id="MCGO01000019">
    <property type="protein sequence ID" value="ORY45470.1"/>
    <property type="molecule type" value="Genomic_DNA"/>
</dbReference>
<gene>
    <name evidence="1" type="ORF">BCR33DRAFT_168982</name>
</gene>
<dbReference type="Gene3D" id="1.10.3450.30">
    <property type="match status" value="1"/>
</dbReference>
<comment type="caution">
    <text evidence="1">The sequence shown here is derived from an EMBL/GenBank/DDBJ whole genome shotgun (WGS) entry which is preliminary data.</text>
</comment>
<evidence type="ECO:0000313" key="2">
    <source>
        <dbReference type="Proteomes" id="UP000193642"/>
    </source>
</evidence>